<evidence type="ECO:0000313" key="3">
    <source>
        <dbReference type="Proteomes" id="UP000314294"/>
    </source>
</evidence>
<feature type="compositionally biased region" description="Basic residues" evidence="1">
    <location>
        <begin position="33"/>
        <end position="50"/>
    </location>
</feature>
<evidence type="ECO:0000256" key="1">
    <source>
        <dbReference type="SAM" id="MobiDB-lite"/>
    </source>
</evidence>
<gene>
    <name evidence="2" type="ORF">EYF80_030223</name>
</gene>
<dbReference type="EMBL" id="SRLO01000353">
    <property type="protein sequence ID" value="TNN59573.1"/>
    <property type="molecule type" value="Genomic_DNA"/>
</dbReference>
<sequence>MDHSAADGFEELRLVRRLIQTVLTLSPVLHRDTGHRRNSPHPRGSKLKRHLRSHRIPHLEPKNYSQCRSQLYMLWDWQFSLDSQPSLLLDVPTLTARQ</sequence>
<name>A0A4Z2H3A8_9TELE</name>
<protein>
    <submittedName>
        <fullName evidence="2">Uncharacterized protein</fullName>
    </submittedName>
</protein>
<organism evidence="2 3">
    <name type="scientific">Liparis tanakae</name>
    <name type="common">Tanaka's snailfish</name>
    <dbReference type="NCBI Taxonomy" id="230148"/>
    <lineage>
        <taxon>Eukaryota</taxon>
        <taxon>Metazoa</taxon>
        <taxon>Chordata</taxon>
        <taxon>Craniata</taxon>
        <taxon>Vertebrata</taxon>
        <taxon>Euteleostomi</taxon>
        <taxon>Actinopterygii</taxon>
        <taxon>Neopterygii</taxon>
        <taxon>Teleostei</taxon>
        <taxon>Neoteleostei</taxon>
        <taxon>Acanthomorphata</taxon>
        <taxon>Eupercaria</taxon>
        <taxon>Perciformes</taxon>
        <taxon>Cottioidei</taxon>
        <taxon>Cottales</taxon>
        <taxon>Liparidae</taxon>
        <taxon>Liparis</taxon>
    </lineage>
</organism>
<evidence type="ECO:0000313" key="2">
    <source>
        <dbReference type="EMBL" id="TNN59573.1"/>
    </source>
</evidence>
<dbReference type="Proteomes" id="UP000314294">
    <property type="component" value="Unassembled WGS sequence"/>
</dbReference>
<comment type="caution">
    <text evidence="2">The sequence shown here is derived from an EMBL/GenBank/DDBJ whole genome shotgun (WGS) entry which is preliminary data.</text>
</comment>
<dbReference type="AlphaFoldDB" id="A0A4Z2H3A8"/>
<accession>A0A4Z2H3A8</accession>
<proteinExistence type="predicted"/>
<keyword evidence="3" id="KW-1185">Reference proteome</keyword>
<feature type="region of interest" description="Disordered" evidence="1">
    <location>
        <begin position="30"/>
        <end position="50"/>
    </location>
</feature>
<reference evidence="2 3" key="1">
    <citation type="submission" date="2019-03" db="EMBL/GenBank/DDBJ databases">
        <title>First draft genome of Liparis tanakae, snailfish: a comprehensive survey of snailfish specific genes.</title>
        <authorList>
            <person name="Kim W."/>
            <person name="Song I."/>
            <person name="Jeong J.-H."/>
            <person name="Kim D."/>
            <person name="Kim S."/>
            <person name="Ryu S."/>
            <person name="Song J.Y."/>
            <person name="Lee S.K."/>
        </authorList>
    </citation>
    <scope>NUCLEOTIDE SEQUENCE [LARGE SCALE GENOMIC DNA]</scope>
    <source>
        <tissue evidence="2">Muscle</tissue>
    </source>
</reference>